<dbReference type="GO" id="GO:0003824">
    <property type="term" value="F:catalytic activity"/>
    <property type="evidence" value="ECO:0007669"/>
    <property type="project" value="InterPro"/>
</dbReference>
<dbReference type="PANTHER" id="PTHR11228">
    <property type="entry name" value="RADICAL SAM DOMAIN PROTEIN"/>
    <property type="match status" value="1"/>
</dbReference>
<dbReference type="SUPFAM" id="SSF102114">
    <property type="entry name" value="Radical SAM enzymes"/>
    <property type="match status" value="1"/>
</dbReference>
<sequence length="307" mass="34258">MRVSAMTSDPAPWEWEFDWHLTNRCNFFCEYCHPQIRHVLNKKHLNEPDADLVVRRFEDLDRTSLVHMSGGEPFLFPGFVELCAGLTRRNWISINTNLASPELVTRFANEVDPTRVAKIVAALHVPERERLGLPMTEYAESFRILRGAGFDVVALYVLFPPLLPRLRDDLASLAALGVNPLRAKVFKGVYEGRRYPEAYTDAERALILENSGEYTFNRPYLDGMLAFRGQPCTAGMTSFKVTVTGEVRRCASVPTSYGNLYDGTFQPASAPEPCPAKRVLVLSQCMAYLVDPPQPASASAAAAAPRS</sequence>
<dbReference type="CDD" id="cd01335">
    <property type="entry name" value="Radical_SAM"/>
    <property type="match status" value="1"/>
</dbReference>
<evidence type="ECO:0000256" key="4">
    <source>
        <dbReference type="ARBA" id="ARBA00023014"/>
    </source>
</evidence>
<evidence type="ECO:0000259" key="5">
    <source>
        <dbReference type="Pfam" id="PF04055"/>
    </source>
</evidence>
<dbReference type="RefSeq" id="WP_245716395.1">
    <property type="nucleotide sequence ID" value="NZ_FMDM01000006.1"/>
</dbReference>
<keyword evidence="4" id="KW-0411">Iron-sulfur</keyword>
<evidence type="ECO:0000313" key="7">
    <source>
        <dbReference type="Proteomes" id="UP000199360"/>
    </source>
</evidence>
<reference evidence="7" key="1">
    <citation type="submission" date="2016-06" db="EMBL/GenBank/DDBJ databases">
        <authorList>
            <person name="Varghese N."/>
            <person name="Submissions Spin"/>
        </authorList>
    </citation>
    <scope>NUCLEOTIDE SEQUENCE [LARGE SCALE GENOMIC DNA]</scope>
    <source>
        <strain evidence="7">DSM 45647</strain>
    </source>
</reference>
<feature type="domain" description="Radical SAM core" evidence="5">
    <location>
        <begin position="21"/>
        <end position="161"/>
    </location>
</feature>
<dbReference type="Gene3D" id="3.20.20.70">
    <property type="entry name" value="Aldolase class I"/>
    <property type="match status" value="1"/>
</dbReference>
<keyword evidence="3" id="KW-0408">Iron</keyword>
<dbReference type="PANTHER" id="PTHR11228:SF7">
    <property type="entry name" value="PQQA PEPTIDE CYCLASE"/>
    <property type="match status" value="1"/>
</dbReference>
<evidence type="ECO:0000256" key="2">
    <source>
        <dbReference type="ARBA" id="ARBA00022723"/>
    </source>
</evidence>
<evidence type="ECO:0000256" key="1">
    <source>
        <dbReference type="ARBA" id="ARBA00022691"/>
    </source>
</evidence>
<keyword evidence="1" id="KW-0949">S-adenosyl-L-methionine</keyword>
<proteinExistence type="predicted"/>
<name>A0A1C5IQ90_9ACTN</name>
<dbReference type="InterPro" id="IPR007197">
    <property type="entry name" value="rSAM"/>
</dbReference>
<organism evidence="6 7">
    <name type="scientific">Micromonospora humi</name>
    <dbReference type="NCBI Taxonomy" id="745366"/>
    <lineage>
        <taxon>Bacteria</taxon>
        <taxon>Bacillati</taxon>
        <taxon>Actinomycetota</taxon>
        <taxon>Actinomycetes</taxon>
        <taxon>Micromonosporales</taxon>
        <taxon>Micromonosporaceae</taxon>
        <taxon>Micromonospora</taxon>
    </lineage>
</organism>
<dbReference type="STRING" id="745366.GA0070213_106348"/>
<gene>
    <name evidence="6" type="ORF">GA0070213_106348</name>
</gene>
<dbReference type="GO" id="GO:0051536">
    <property type="term" value="F:iron-sulfur cluster binding"/>
    <property type="evidence" value="ECO:0007669"/>
    <property type="project" value="UniProtKB-KW"/>
</dbReference>
<evidence type="ECO:0000256" key="3">
    <source>
        <dbReference type="ARBA" id="ARBA00023004"/>
    </source>
</evidence>
<protein>
    <submittedName>
        <fullName evidence="6">Radical SAM superfamily enzyme, MoaA/NifB/PqqE/SkfB family</fullName>
    </submittedName>
</protein>
<keyword evidence="2" id="KW-0479">Metal-binding</keyword>
<dbReference type="SFLD" id="SFLDS00029">
    <property type="entry name" value="Radical_SAM"/>
    <property type="match status" value="1"/>
</dbReference>
<keyword evidence="7" id="KW-1185">Reference proteome</keyword>
<dbReference type="InterPro" id="IPR050377">
    <property type="entry name" value="Radical_SAM_PqqE_MftC-like"/>
</dbReference>
<dbReference type="Pfam" id="PF04055">
    <property type="entry name" value="Radical_SAM"/>
    <property type="match status" value="1"/>
</dbReference>
<dbReference type="EMBL" id="FMDM01000006">
    <property type="protein sequence ID" value="SCG60482.1"/>
    <property type="molecule type" value="Genomic_DNA"/>
</dbReference>
<dbReference type="AlphaFoldDB" id="A0A1C5IQ90"/>
<dbReference type="GO" id="GO:0046872">
    <property type="term" value="F:metal ion binding"/>
    <property type="evidence" value="ECO:0007669"/>
    <property type="project" value="UniProtKB-KW"/>
</dbReference>
<accession>A0A1C5IQ90</accession>
<dbReference type="Proteomes" id="UP000199360">
    <property type="component" value="Unassembled WGS sequence"/>
</dbReference>
<evidence type="ECO:0000313" key="6">
    <source>
        <dbReference type="EMBL" id="SCG60482.1"/>
    </source>
</evidence>
<dbReference type="InterPro" id="IPR058240">
    <property type="entry name" value="rSAM_sf"/>
</dbReference>
<dbReference type="InterPro" id="IPR013785">
    <property type="entry name" value="Aldolase_TIM"/>
</dbReference>